<gene>
    <name evidence="1" type="ORF">UFOVP93_40</name>
</gene>
<sequence>MTALFERVQELHKIVNESAENYQRIKTTLDNAGASHNALVGRLNEATELYEKYEKTDKGK</sequence>
<name>A0A6J5L243_9CAUD</name>
<dbReference type="EMBL" id="LR796214">
    <property type="protein sequence ID" value="CAB4127702.1"/>
    <property type="molecule type" value="Genomic_DNA"/>
</dbReference>
<protein>
    <submittedName>
        <fullName evidence="1">Uncharacterized protein</fullName>
    </submittedName>
</protein>
<organism evidence="1">
    <name type="scientific">uncultured Caudovirales phage</name>
    <dbReference type="NCBI Taxonomy" id="2100421"/>
    <lineage>
        <taxon>Viruses</taxon>
        <taxon>Duplodnaviria</taxon>
        <taxon>Heunggongvirae</taxon>
        <taxon>Uroviricota</taxon>
        <taxon>Caudoviricetes</taxon>
        <taxon>Peduoviridae</taxon>
        <taxon>Maltschvirus</taxon>
        <taxon>Maltschvirus maltsch</taxon>
    </lineage>
</organism>
<accession>A0A6J5L243</accession>
<evidence type="ECO:0000313" key="1">
    <source>
        <dbReference type="EMBL" id="CAB4127702.1"/>
    </source>
</evidence>
<proteinExistence type="predicted"/>
<reference evidence="1" key="1">
    <citation type="submission" date="2020-04" db="EMBL/GenBank/DDBJ databases">
        <authorList>
            <person name="Chiriac C."/>
            <person name="Salcher M."/>
            <person name="Ghai R."/>
            <person name="Kavagutti S V."/>
        </authorList>
    </citation>
    <scope>NUCLEOTIDE SEQUENCE</scope>
</reference>